<dbReference type="CDD" id="cd01948">
    <property type="entry name" value="EAL"/>
    <property type="match status" value="1"/>
</dbReference>
<keyword evidence="2" id="KW-0472">Membrane</keyword>
<feature type="domain" description="EAL" evidence="3">
    <location>
        <begin position="664"/>
        <end position="917"/>
    </location>
</feature>
<protein>
    <submittedName>
        <fullName evidence="5">Diguanylate cyclase (GGDEF) domain-containing protein</fullName>
    </submittedName>
</protein>
<dbReference type="InterPro" id="IPR001633">
    <property type="entry name" value="EAL_dom"/>
</dbReference>
<evidence type="ECO:0000256" key="2">
    <source>
        <dbReference type="SAM" id="Phobius"/>
    </source>
</evidence>
<feature type="transmembrane region" description="Helical" evidence="2">
    <location>
        <begin position="47"/>
        <end position="67"/>
    </location>
</feature>
<dbReference type="SMART" id="SM00052">
    <property type="entry name" value="EAL"/>
    <property type="match status" value="1"/>
</dbReference>
<dbReference type="InterPro" id="IPR000160">
    <property type="entry name" value="GGDEF_dom"/>
</dbReference>
<dbReference type="InterPro" id="IPR052155">
    <property type="entry name" value="Biofilm_reg_signaling"/>
</dbReference>
<dbReference type="InterPro" id="IPR043128">
    <property type="entry name" value="Rev_trsase/Diguanyl_cyclase"/>
</dbReference>
<dbReference type="Pfam" id="PF00563">
    <property type="entry name" value="EAL"/>
    <property type="match status" value="1"/>
</dbReference>
<dbReference type="Gene3D" id="3.20.20.450">
    <property type="entry name" value="EAL domain"/>
    <property type="match status" value="1"/>
</dbReference>
<dbReference type="Gene3D" id="3.30.70.270">
    <property type="match status" value="1"/>
</dbReference>
<feature type="transmembrane region" description="Helical" evidence="2">
    <location>
        <begin position="87"/>
        <end position="106"/>
    </location>
</feature>
<dbReference type="RefSeq" id="WP_088995615.1">
    <property type="nucleotide sequence ID" value="NZ_LT607750.1"/>
</dbReference>
<feature type="region of interest" description="Disordered" evidence="1">
    <location>
        <begin position="436"/>
        <end position="668"/>
    </location>
</feature>
<feature type="compositionally biased region" description="Low complexity" evidence="1">
    <location>
        <begin position="500"/>
        <end position="517"/>
    </location>
</feature>
<dbReference type="Pfam" id="PF00990">
    <property type="entry name" value="GGDEF"/>
    <property type="match status" value="1"/>
</dbReference>
<keyword evidence="2" id="KW-1133">Transmembrane helix</keyword>
<evidence type="ECO:0000259" key="4">
    <source>
        <dbReference type="PROSITE" id="PS50887"/>
    </source>
</evidence>
<dbReference type="NCBIfam" id="TIGR00254">
    <property type="entry name" value="GGDEF"/>
    <property type="match status" value="1"/>
</dbReference>
<feature type="compositionally biased region" description="Low complexity" evidence="1">
    <location>
        <begin position="533"/>
        <end position="556"/>
    </location>
</feature>
<evidence type="ECO:0000259" key="3">
    <source>
        <dbReference type="PROSITE" id="PS50883"/>
    </source>
</evidence>
<proteinExistence type="predicted"/>
<feature type="transmembrane region" description="Helical" evidence="2">
    <location>
        <begin position="201"/>
        <end position="231"/>
    </location>
</feature>
<dbReference type="InterPro" id="IPR029787">
    <property type="entry name" value="Nucleotide_cyclase"/>
</dbReference>
<dbReference type="EMBL" id="LT607750">
    <property type="protein sequence ID" value="SCG71319.1"/>
    <property type="molecule type" value="Genomic_DNA"/>
</dbReference>
<dbReference type="CDD" id="cd01949">
    <property type="entry name" value="GGDEF"/>
    <property type="match status" value="1"/>
</dbReference>
<dbReference type="PANTHER" id="PTHR44757:SF2">
    <property type="entry name" value="BIOFILM ARCHITECTURE MAINTENANCE PROTEIN MBAA"/>
    <property type="match status" value="1"/>
</dbReference>
<evidence type="ECO:0000313" key="5">
    <source>
        <dbReference type="EMBL" id="SCG71319.1"/>
    </source>
</evidence>
<gene>
    <name evidence="5" type="ORF">GA0070609_4579</name>
</gene>
<organism evidence="5 6">
    <name type="scientific">Micromonospora echinaurantiaca</name>
    <dbReference type="NCBI Taxonomy" id="47857"/>
    <lineage>
        <taxon>Bacteria</taxon>
        <taxon>Bacillati</taxon>
        <taxon>Actinomycetota</taxon>
        <taxon>Actinomycetes</taxon>
        <taxon>Micromonosporales</taxon>
        <taxon>Micromonosporaceae</taxon>
        <taxon>Micromonospora</taxon>
    </lineage>
</organism>
<dbReference type="InterPro" id="IPR035919">
    <property type="entry name" value="EAL_sf"/>
</dbReference>
<feature type="compositionally biased region" description="Basic and acidic residues" evidence="1">
    <location>
        <begin position="584"/>
        <end position="596"/>
    </location>
</feature>
<feature type="transmembrane region" description="Helical" evidence="2">
    <location>
        <begin position="155"/>
        <end position="180"/>
    </location>
</feature>
<dbReference type="AlphaFoldDB" id="A0A1C5JM64"/>
<name>A0A1C5JM64_9ACTN</name>
<accession>A0A1C5JM64</accession>
<keyword evidence="2" id="KW-0812">Transmembrane</keyword>
<reference evidence="5 6" key="1">
    <citation type="submission" date="2016-06" db="EMBL/GenBank/DDBJ databases">
        <authorList>
            <person name="Kjaerup R.B."/>
            <person name="Dalgaard T.S."/>
            <person name="Juul-Madsen H.R."/>
        </authorList>
    </citation>
    <scope>NUCLEOTIDE SEQUENCE [LARGE SCALE GENOMIC DNA]</scope>
    <source>
        <strain evidence="5 6">DSM 43904</strain>
    </source>
</reference>
<evidence type="ECO:0000313" key="6">
    <source>
        <dbReference type="Proteomes" id="UP000198217"/>
    </source>
</evidence>
<sequence length="935" mass="98116">METADPRNSVPPGRTGPFSAFVAAVLAVAVLVSAPSLAALPEQLARLPAAFWTMAVLAIGCDARPFVPPGRRQSSAVFPSTCFTFAILLGWGLGPAVAVQAVAVVVSGWRMGHAAWRTAFNAGQYACALAAAYGITRLGPDGIFDGHRLGWADVAAVGGATVAWFAVNYGLVSAAVRLRFGDRWWPSARQGLPFELLSTGSLLLLAPVLVAAARASAALIPLVLVPLFAVYRMARLTVEQQQVASLDPLTGLPNRKALLAEVGEQVHLHAERAARGEPEAHLALLLIDLDRFKNVNDALGHAVGDRLLVEVSARLTTVVDEPDMVARLGGDEFAIVMTGLTDVGQARELADRVVRVLAEPVSLDGLPLDVGGSIGIALFPEHGEDFATLMRHADVAMYDAKHRNDTVAVYAAESDHNSAERLGLLADLRRVLESGPAIGGPSSGGSAGTGPLAVERPVGPSGARGGDGATLPTSPLPAAEAVRNGAPTAVPGGEPVPNGAANARSRAEAAPSGAEPAGPGGEPVWRDVPTAQPGGAAVPNGAATTGPGGAAVPSGAGATGGGRRSRRSAEGRPDRRWWTRSRRQRPDPAHQDDELIARILTGADPIRRRASATPTVDRRRAAEPERPPPVGEPAEVLHAEPAGFAAGGVQPGGVASLPGRDGDALPAAHPAAPAAEAGEITMYYQPQIAIATGEVVGVEALLRWRHPRRGMVDPEELIRVAEQSAVMRLLTRRVVDDVVEQLAKWSAAGIGLRAAVNVSVRDLHTGEIADQIADRLARYGVPPQRLQLEITEGALMADPRRVLATIARLHRIGVGIALDDFGTGYSSLQHLRRLPLSEVKVDRSFVLGMAEDADDAAIVRSMIELAGALGLRVVAEGVEDERTWRMLHAAGCDAAQGWFYARPMPAEELVGWLARYRPVRPLGGPDNDLPRRPTR</sequence>
<feature type="compositionally biased region" description="Gly residues" evidence="1">
    <location>
        <begin position="437"/>
        <end position="448"/>
    </location>
</feature>
<feature type="transmembrane region" description="Helical" evidence="2">
    <location>
        <begin position="118"/>
        <end position="135"/>
    </location>
</feature>
<dbReference type="Proteomes" id="UP000198217">
    <property type="component" value="Chromosome I"/>
</dbReference>
<dbReference type="SMART" id="SM00267">
    <property type="entry name" value="GGDEF"/>
    <property type="match status" value="1"/>
</dbReference>
<dbReference type="SUPFAM" id="SSF55073">
    <property type="entry name" value="Nucleotide cyclase"/>
    <property type="match status" value="1"/>
</dbReference>
<dbReference type="PANTHER" id="PTHR44757">
    <property type="entry name" value="DIGUANYLATE CYCLASE DGCP"/>
    <property type="match status" value="1"/>
</dbReference>
<keyword evidence="6" id="KW-1185">Reference proteome</keyword>
<feature type="compositionally biased region" description="Basic and acidic residues" evidence="1">
    <location>
        <begin position="567"/>
        <end position="577"/>
    </location>
</feature>
<dbReference type="PROSITE" id="PS50883">
    <property type="entry name" value="EAL"/>
    <property type="match status" value="1"/>
</dbReference>
<dbReference type="SUPFAM" id="SSF141868">
    <property type="entry name" value="EAL domain-like"/>
    <property type="match status" value="1"/>
</dbReference>
<feature type="domain" description="GGDEF" evidence="4">
    <location>
        <begin position="280"/>
        <end position="412"/>
    </location>
</feature>
<evidence type="ECO:0000256" key="1">
    <source>
        <dbReference type="SAM" id="MobiDB-lite"/>
    </source>
</evidence>
<dbReference type="PROSITE" id="PS50887">
    <property type="entry name" value="GGDEF"/>
    <property type="match status" value="1"/>
</dbReference>
<feature type="compositionally biased region" description="Basic and acidic residues" evidence="1">
    <location>
        <begin position="616"/>
        <end position="626"/>
    </location>
</feature>
<feature type="transmembrane region" description="Helical" evidence="2">
    <location>
        <begin position="20"/>
        <end position="40"/>
    </location>
</feature>